<feature type="transmembrane region" description="Helical" evidence="19">
    <location>
        <begin position="249"/>
        <end position="268"/>
    </location>
</feature>
<keyword evidence="10 18" id="KW-0808">Transferase</keyword>
<keyword evidence="9" id="KW-0444">Lipid biosynthesis</keyword>
<dbReference type="Proteomes" id="UP000094378">
    <property type="component" value="Chromosome"/>
</dbReference>
<dbReference type="GO" id="GO:0005886">
    <property type="term" value="C:plasma membrane"/>
    <property type="evidence" value="ECO:0007669"/>
    <property type="project" value="UniProtKB-SubCell"/>
</dbReference>
<comment type="subcellular location">
    <subcellularLocation>
        <location evidence="2">Cell membrane</location>
        <topology evidence="2">Multi-pass membrane protein</topology>
    </subcellularLocation>
</comment>
<dbReference type="PROSITE" id="PS01315">
    <property type="entry name" value="CDS"/>
    <property type="match status" value="1"/>
</dbReference>
<keyword evidence="21" id="KW-1185">Reference proteome</keyword>
<dbReference type="PATRIC" id="fig|216938.3.peg.696"/>
<dbReference type="PANTHER" id="PTHR46382">
    <property type="entry name" value="PHOSPHATIDATE CYTIDYLYLTRANSFERASE"/>
    <property type="match status" value="1"/>
</dbReference>
<accession>A0A1B3SL22</accession>
<sequence>MKENNINKNDSQNKDNDQELANRKAVNHFKTKEGKATFNKRLVSSIVMLVILVFYLAAGGIYSYMNYLKNIDIASYFSILISLVICGAAIFEMNKATGFNKIYQQIPLILISLVLYLYPISTTLYNFSFYKNLNLNEWLNSWHILVLFLLTFFIYAILGYFKKGITMTNIMMNYIVMIIIVVAFKTFSITSMDLLKSGNKPIFSFNTIVWIWLMIIFGDSFAYIGGMLFGKTKLAPKISPSKSWEGAGIGLSAAFLIGLVYVFIFYFVDPLNNFKPLNVGIDWVASEWLRIVLYLLLAIIFPLIGMFGDLLFSWIKRSVNIKDYSNLIPGHGGVLDRLDSIIVSLFVLFPIILIIPVK</sequence>
<evidence type="ECO:0000256" key="9">
    <source>
        <dbReference type="ARBA" id="ARBA00022516"/>
    </source>
</evidence>
<evidence type="ECO:0000256" key="10">
    <source>
        <dbReference type="ARBA" id="ARBA00022679"/>
    </source>
</evidence>
<feature type="transmembrane region" description="Helical" evidence="19">
    <location>
        <begin position="42"/>
        <end position="61"/>
    </location>
</feature>
<dbReference type="GO" id="GO:0016024">
    <property type="term" value="P:CDP-diacylglycerol biosynthetic process"/>
    <property type="evidence" value="ECO:0007669"/>
    <property type="project" value="UniProtKB-UniPathway"/>
</dbReference>
<evidence type="ECO:0000256" key="17">
    <source>
        <dbReference type="ARBA" id="ARBA00023264"/>
    </source>
</evidence>
<keyword evidence="17" id="KW-1208">Phospholipid metabolism</keyword>
<keyword evidence="11 18" id="KW-0812">Transmembrane</keyword>
<feature type="transmembrane region" description="Helical" evidence="19">
    <location>
        <begin position="338"/>
        <end position="357"/>
    </location>
</feature>
<feature type="transmembrane region" description="Helical" evidence="19">
    <location>
        <begin position="103"/>
        <end position="121"/>
    </location>
</feature>
<dbReference type="Pfam" id="PF01148">
    <property type="entry name" value="CTP_transf_1"/>
    <property type="match status" value="1"/>
</dbReference>
<evidence type="ECO:0000256" key="11">
    <source>
        <dbReference type="ARBA" id="ARBA00022692"/>
    </source>
</evidence>
<dbReference type="STRING" id="216938.SHELI_v1c06830"/>
<feature type="transmembrane region" description="Helical" evidence="19">
    <location>
        <begin position="288"/>
        <end position="312"/>
    </location>
</feature>
<evidence type="ECO:0000256" key="7">
    <source>
        <dbReference type="ARBA" id="ARBA00019373"/>
    </source>
</evidence>
<evidence type="ECO:0000256" key="18">
    <source>
        <dbReference type="RuleBase" id="RU003938"/>
    </source>
</evidence>
<dbReference type="KEGG" id="shj:SHELI_v1c06830"/>
<dbReference type="OrthoDB" id="9799199at2"/>
<feature type="transmembrane region" description="Helical" evidence="19">
    <location>
        <begin position="170"/>
        <end position="189"/>
    </location>
</feature>
<comment type="pathway">
    <text evidence="4">Lipid metabolism.</text>
</comment>
<feature type="transmembrane region" description="Helical" evidence="19">
    <location>
        <begin position="73"/>
        <end position="91"/>
    </location>
</feature>
<dbReference type="GO" id="GO:0004605">
    <property type="term" value="F:phosphatidate cytidylyltransferase activity"/>
    <property type="evidence" value="ECO:0007669"/>
    <property type="project" value="UniProtKB-EC"/>
</dbReference>
<comment type="pathway">
    <text evidence="3 18">Phospholipid metabolism; CDP-diacylglycerol biosynthesis; CDP-diacylglycerol from sn-glycerol 3-phosphate: step 3/3.</text>
</comment>
<dbReference type="EC" id="2.7.7.41" evidence="6 18"/>
<protein>
    <recommendedName>
        <fullName evidence="7 18">Phosphatidate cytidylyltransferase</fullName>
        <ecNumber evidence="6 18">2.7.7.41</ecNumber>
    </recommendedName>
</protein>
<feature type="transmembrane region" description="Helical" evidence="19">
    <location>
        <begin position="141"/>
        <end position="158"/>
    </location>
</feature>
<evidence type="ECO:0000256" key="8">
    <source>
        <dbReference type="ARBA" id="ARBA00022475"/>
    </source>
</evidence>
<keyword evidence="8" id="KW-1003">Cell membrane</keyword>
<evidence type="ECO:0000256" key="15">
    <source>
        <dbReference type="ARBA" id="ARBA00023136"/>
    </source>
</evidence>
<evidence type="ECO:0000256" key="6">
    <source>
        <dbReference type="ARBA" id="ARBA00012487"/>
    </source>
</evidence>
<evidence type="ECO:0000256" key="4">
    <source>
        <dbReference type="ARBA" id="ARBA00005189"/>
    </source>
</evidence>
<gene>
    <name evidence="20" type="primary">cdsA</name>
    <name evidence="20" type="ORF">SHELI_v1c06830</name>
</gene>
<dbReference type="PANTHER" id="PTHR46382:SF1">
    <property type="entry name" value="PHOSPHATIDATE CYTIDYLYLTRANSFERASE"/>
    <property type="match status" value="1"/>
</dbReference>
<evidence type="ECO:0000256" key="3">
    <source>
        <dbReference type="ARBA" id="ARBA00005119"/>
    </source>
</evidence>
<evidence type="ECO:0000256" key="12">
    <source>
        <dbReference type="ARBA" id="ARBA00022695"/>
    </source>
</evidence>
<reference evidence="20 21" key="1">
    <citation type="submission" date="2016-08" db="EMBL/GenBank/DDBJ databases">
        <title>Complete genome sequence of Spiroplasma helicoides TABS-2 (DSM 22551).</title>
        <authorList>
            <person name="Shen W.-Y."/>
            <person name="Lo W.-S."/>
            <person name="Lai Y.-C."/>
            <person name="Kuo C.-H."/>
        </authorList>
    </citation>
    <scope>NUCLEOTIDE SEQUENCE [LARGE SCALE GENOMIC DNA]</scope>
    <source>
        <strain evidence="20 21">TABS-2</strain>
    </source>
</reference>
<evidence type="ECO:0000313" key="20">
    <source>
        <dbReference type="EMBL" id="AOG60634.1"/>
    </source>
</evidence>
<comment type="catalytic activity">
    <reaction evidence="1 18">
        <text>a 1,2-diacyl-sn-glycero-3-phosphate + CTP + H(+) = a CDP-1,2-diacyl-sn-glycerol + diphosphate</text>
        <dbReference type="Rhea" id="RHEA:16229"/>
        <dbReference type="ChEBI" id="CHEBI:15378"/>
        <dbReference type="ChEBI" id="CHEBI:33019"/>
        <dbReference type="ChEBI" id="CHEBI:37563"/>
        <dbReference type="ChEBI" id="CHEBI:58332"/>
        <dbReference type="ChEBI" id="CHEBI:58608"/>
        <dbReference type="EC" id="2.7.7.41"/>
    </reaction>
</comment>
<keyword evidence="14" id="KW-0443">Lipid metabolism</keyword>
<name>A0A1B3SL22_9MOLU</name>
<evidence type="ECO:0000256" key="13">
    <source>
        <dbReference type="ARBA" id="ARBA00022989"/>
    </source>
</evidence>
<proteinExistence type="inferred from homology"/>
<evidence type="ECO:0000313" key="21">
    <source>
        <dbReference type="Proteomes" id="UP000094378"/>
    </source>
</evidence>
<evidence type="ECO:0000256" key="1">
    <source>
        <dbReference type="ARBA" id="ARBA00001698"/>
    </source>
</evidence>
<keyword evidence="16" id="KW-0594">Phospholipid biosynthesis</keyword>
<dbReference type="InterPro" id="IPR000374">
    <property type="entry name" value="PC_trans"/>
</dbReference>
<feature type="transmembrane region" description="Helical" evidence="19">
    <location>
        <begin position="209"/>
        <end position="229"/>
    </location>
</feature>
<keyword evidence="13 19" id="KW-1133">Transmembrane helix</keyword>
<comment type="similarity">
    <text evidence="5 18">Belongs to the CDS family.</text>
</comment>
<dbReference type="EMBL" id="CP017015">
    <property type="protein sequence ID" value="AOG60634.1"/>
    <property type="molecule type" value="Genomic_DNA"/>
</dbReference>
<keyword evidence="12 18" id="KW-0548">Nucleotidyltransferase</keyword>
<dbReference type="RefSeq" id="WP_069116726.1">
    <property type="nucleotide sequence ID" value="NZ_CP017015.1"/>
</dbReference>
<dbReference type="UniPathway" id="UPA00557">
    <property type="reaction ID" value="UER00614"/>
</dbReference>
<evidence type="ECO:0000256" key="16">
    <source>
        <dbReference type="ARBA" id="ARBA00023209"/>
    </source>
</evidence>
<evidence type="ECO:0000256" key="19">
    <source>
        <dbReference type="SAM" id="Phobius"/>
    </source>
</evidence>
<evidence type="ECO:0000256" key="14">
    <source>
        <dbReference type="ARBA" id="ARBA00023098"/>
    </source>
</evidence>
<dbReference type="AlphaFoldDB" id="A0A1B3SL22"/>
<organism evidence="20 21">
    <name type="scientific">Spiroplasma helicoides</name>
    <dbReference type="NCBI Taxonomy" id="216938"/>
    <lineage>
        <taxon>Bacteria</taxon>
        <taxon>Bacillati</taxon>
        <taxon>Mycoplasmatota</taxon>
        <taxon>Mollicutes</taxon>
        <taxon>Entomoplasmatales</taxon>
        <taxon>Spiroplasmataceae</taxon>
        <taxon>Spiroplasma</taxon>
    </lineage>
</organism>
<evidence type="ECO:0000256" key="2">
    <source>
        <dbReference type="ARBA" id="ARBA00004651"/>
    </source>
</evidence>
<evidence type="ECO:0000256" key="5">
    <source>
        <dbReference type="ARBA" id="ARBA00010185"/>
    </source>
</evidence>
<keyword evidence="15 19" id="KW-0472">Membrane</keyword>